<evidence type="ECO:0000259" key="1">
    <source>
        <dbReference type="Pfam" id="PF18624"/>
    </source>
</evidence>
<dbReference type="InterPro" id="IPR041256">
    <property type="entry name" value="CdiI_4"/>
</dbReference>
<accession>A0A8J8SBS9</accession>
<dbReference type="CDD" id="cd20688">
    <property type="entry name" value="CdiI_Ecoli_Nm-like"/>
    <property type="match status" value="1"/>
</dbReference>
<gene>
    <name evidence="2" type="ORF">HYG85_09225</name>
</gene>
<reference evidence="2 3" key="1">
    <citation type="submission" date="2020-07" db="EMBL/GenBank/DDBJ databases">
        <title>Vallitalea guaymasensis genome.</title>
        <authorList>
            <person name="Postec A."/>
        </authorList>
    </citation>
    <scope>NUCLEOTIDE SEQUENCE [LARGE SCALE GENOMIC DNA]</scope>
    <source>
        <strain evidence="2 3">Ra1766G1</strain>
    </source>
</reference>
<name>A0A8J8SBS9_9FIRM</name>
<evidence type="ECO:0000313" key="3">
    <source>
        <dbReference type="Proteomes" id="UP000677305"/>
    </source>
</evidence>
<proteinExistence type="predicted"/>
<sequence>MEVNKYYSYFPQIKENFVLIDFFYFMSKSDFVKVIGYISERTGYSDGIKGIFFSNSFEIWDEEYFESGVMVYVNEKEVIVDNKVFQNYLRIAIDLFLDRYDGDKNTIRVLGEKISKMSFD</sequence>
<feature type="domain" description="CDI immunity protein" evidence="1">
    <location>
        <begin position="20"/>
        <end position="107"/>
    </location>
</feature>
<dbReference type="EMBL" id="CP058561">
    <property type="protein sequence ID" value="QUH29093.1"/>
    <property type="molecule type" value="Genomic_DNA"/>
</dbReference>
<dbReference type="RefSeq" id="WP_212693230.1">
    <property type="nucleotide sequence ID" value="NZ_CP058561.1"/>
</dbReference>
<organism evidence="2 3">
    <name type="scientific">Vallitalea guaymasensis</name>
    <dbReference type="NCBI Taxonomy" id="1185412"/>
    <lineage>
        <taxon>Bacteria</taxon>
        <taxon>Bacillati</taxon>
        <taxon>Bacillota</taxon>
        <taxon>Clostridia</taxon>
        <taxon>Lachnospirales</taxon>
        <taxon>Vallitaleaceae</taxon>
        <taxon>Vallitalea</taxon>
    </lineage>
</organism>
<dbReference type="KEGG" id="vgu:HYG85_09225"/>
<dbReference type="Proteomes" id="UP000677305">
    <property type="component" value="Chromosome"/>
</dbReference>
<dbReference type="AlphaFoldDB" id="A0A8J8SBS9"/>
<evidence type="ECO:0000313" key="2">
    <source>
        <dbReference type="EMBL" id="QUH29093.1"/>
    </source>
</evidence>
<keyword evidence="3" id="KW-1185">Reference proteome</keyword>
<dbReference type="Pfam" id="PF18624">
    <property type="entry name" value="CdiI_4"/>
    <property type="match status" value="1"/>
</dbReference>
<protein>
    <recommendedName>
        <fullName evidence="1">CDI immunity protein domain-containing protein</fullName>
    </recommendedName>
</protein>